<organism evidence="6">
    <name type="scientific">Florenciella parvula</name>
    <dbReference type="NCBI Taxonomy" id="236787"/>
    <lineage>
        <taxon>Eukaryota</taxon>
        <taxon>Sar</taxon>
        <taxon>Stramenopiles</taxon>
        <taxon>Ochrophyta</taxon>
        <taxon>Dictyochophyceae</taxon>
        <taxon>Florenciellales</taxon>
        <taxon>Florenciella</taxon>
    </lineage>
</organism>
<evidence type="ECO:0000313" key="6">
    <source>
        <dbReference type="EMBL" id="CAD9380018.1"/>
    </source>
</evidence>
<dbReference type="EMBL" id="HBGT01000503">
    <property type="protein sequence ID" value="CAD9380018.1"/>
    <property type="molecule type" value="Transcribed_RNA"/>
</dbReference>
<dbReference type="InterPro" id="IPR018247">
    <property type="entry name" value="EF_Hand_1_Ca_BS"/>
</dbReference>
<gene>
    <name evidence="6" type="ORF">FPAR1323_LOCUS281</name>
</gene>
<evidence type="ECO:0000259" key="5">
    <source>
        <dbReference type="PROSITE" id="PS50222"/>
    </source>
</evidence>
<dbReference type="CDD" id="cd00051">
    <property type="entry name" value="EFh"/>
    <property type="match status" value="1"/>
</dbReference>
<proteinExistence type="inferred from homology"/>
<dbReference type="InterPro" id="IPR002048">
    <property type="entry name" value="EF_hand_dom"/>
</dbReference>
<dbReference type="SMART" id="SM00054">
    <property type="entry name" value="EFh"/>
    <property type="match status" value="4"/>
</dbReference>
<feature type="domain" description="EF-hand" evidence="5">
    <location>
        <begin position="118"/>
        <end position="150"/>
    </location>
</feature>
<protein>
    <recommendedName>
        <fullName evidence="2">Calmodulin</fullName>
    </recommendedName>
</protein>
<dbReference type="InterPro" id="IPR050230">
    <property type="entry name" value="CALM/Myosin/TropC-like"/>
</dbReference>
<name>A0A7S2AWV0_9STRA</name>
<evidence type="ECO:0000256" key="1">
    <source>
        <dbReference type="ARBA" id="ARBA00005253"/>
    </source>
</evidence>
<accession>A0A7S2AWV0</accession>
<dbReference type="PANTHER" id="PTHR23048:SF0">
    <property type="entry name" value="CALMODULIN LIKE 3"/>
    <property type="match status" value="1"/>
</dbReference>
<dbReference type="SUPFAM" id="SSF47473">
    <property type="entry name" value="EF-hand"/>
    <property type="match status" value="1"/>
</dbReference>
<dbReference type="PROSITE" id="PS00018">
    <property type="entry name" value="EF_HAND_1"/>
    <property type="match status" value="3"/>
</dbReference>
<comment type="similarity">
    <text evidence="1">Belongs to the centrin family.</text>
</comment>
<dbReference type="PROSITE" id="PS50222">
    <property type="entry name" value="EF_HAND_2"/>
    <property type="match status" value="4"/>
</dbReference>
<dbReference type="PANTHER" id="PTHR23048">
    <property type="entry name" value="MYOSIN LIGHT CHAIN 1, 3"/>
    <property type="match status" value="1"/>
</dbReference>
<dbReference type="Pfam" id="PF13499">
    <property type="entry name" value="EF-hand_7"/>
    <property type="match status" value="2"/>
</dbReference>
<feature type="domain" description="EF-hand" evidence="5">
    <location>
        <begin position="82"/>
        <end position="117"/>
    </location>
</feature>
<keyword evidence="3" id="KW-0677">Repeat</keyword>
<evidence type="ECO:0000256" key="3">
    <source>
        <dbReference type="ARBA" id="ARBA00022737"/>
    </source>
</evidence>
<feature type="domain" description="EF-hand" evidence="5">
    <location>
        <begin position="8"/>
        <end position="43"/>
    </location>
</feature>
<keyword evidence="4" id="KW-0106">Calcium</keyword>
<dbReference type="FunFam" id="1.10.238.10:FF:000178">
    <property type="entry name" value="Calmodulin-2 A"/>
    <property type="match status" value="1"/>
</dbReference>
<feature type="domain" description="EF-hand" evidence="5">
    <location>
        <begin position="44"/>
        <end position="79"/>
    </location>
</feature>
<evidence type="ECO:0000256" key="4">
    <source>
        <dbReference type="ARBA" id="ARBA00022837"/>
    </source>
</evidence>
<dbReference type="GO" id="GO:0005509">
    <property type="term" value="F:calcium ion binding"/>
    <property type="evidence" value="ECO:0007669"/>
    <property type="project" value="InterPro"/>
</dbReference>
<dbReference type="GO" id="GO:0016460">
    <property type="term" value="C:myosin II complex"/>
    <property type="evidence" value="ECO:0007669"/>
    <property type="project" value="TreeGrafter"/>
</dbReference>
<dbReference type="Gene3D" id="1.10.238.10">
    <property type="entry name" value="EF-hand"/>
    <property type="match status" value="2"/>
</dbReference>
<reference evidence="6" key="1">
    <citation type="submission" date="2021-01" db="EMBL/GenBank/DDBJ databases">
        <authorList>
            <person name="Corre E."/>
            <person name="Pelletier E."/>
            <person name="Niang G."/>
            <person name="Scheremetjew M."/>
            <person name="Finn R."/>
            <person name="Kale V."/>
            <person name="Holt S."/>
            <person name="Cochrane G."/>
            <person name="Meng A."/>
            <person name="Brown T."/>
            <person name="Cohen L."/>
        </authorList>
    </citation>
    <scope>NUCLEOTIDE SEQUENCE</scope>
    <source>
        <strain evidence="6">RCC1693</strain>
    </source>
</reference>
<sequence length="150" mass="16911">MADTLTKEQVSEFKEAFTLFDKDGSGAISIDELGQVMKSLGQNPSRTELQEMIQEVDDDGSGEIDFQEFLTMMANALSKEVDTAEEMMKCFRVFDSEGTGCIPREDLHQIIATMAEKMSEDEIKEFIDDADKDGDGEIDYEEFIAMMMQD</sequence>
<dbReference type="AlphaFoldDB" id="A0A7S2AWV0"/>
<dbReference type="InterPro" id="IPR011992">
    <property type="entry name" value="EF-hand-dom_pair"/>
</dbReference>
<evidence type="ECO:0000256" key="2">
    <source>
        <dbReference type="ARBA" id="ARBA00020786"/>
    </source>
</evidence>